<accession>A0A1T5G6F6</accession>
<dbReference type="RefSeq" id="WP_079650262.1">
    <property type="nucleotide sequence ID" value="NZ_FUYM01000012.1"/>
</dbReference>
<dbReference type="STRING" id="439228.SAMN06295920_11249"/>
<dbReference type="Gene3D" id="1.10.10.10">
    <property type="entry name" value="Winged helix-like DNA-binding domain superfamily/Winged helix DNA-binding domain"/>
    <property type="match status" value="1"/>
</dbReference>
<dbReference type="Gene3D" id="3.40.190.290">
    <property type="match status" value="1"/>
</dbReference>
<keyword evidence="7" id="KW-1185">Reference proteome</keyword>
<dbReference type="AlphaFoldDB" id="A0A1T5G6F6"/>
<keyword evidence="3 6" id="KW-0238">DNA-binding</keyword>
<dbReference type="CDD" id="cd05466">
    <property type="entry name" value="PBP2_LTTR_substrate"/>
    <property type="match status" value="1"/>
</dbReference>
<dbReference type="InterPro" id="IPR005119">
    <property type="entry name" value="LysR_subst-bd"/>
</dbReference>
<keyword evidence="4" id="KW-0804">Transcription</keyword>
<evidence type="ECO:0000313" key="7">
    <source>
        <dbReference type="Proteomes" id="UP000189818"/>
    </source>
</evidence>
<evidence type="ECO:0000313" key="6">
    <source>
        <dbReference type="EMBL" id="SKC03904.1"/>
    </source>
</evidence>
<dbReference type="InterPro" id="IPR050950">
    <property type="entry name" value="HTH-type_LysR_regulators"/>
</dbReference>
<sequence length="300" mass="32188">MQLRLLRYFTTLAREGHFARAAEACGVTQPTLSAGIAALEEQFGHRLVLRERRYIGLSPEGQAMLPWAQQLIAVYDGMAHAMEAIDGPIQGEFRLGVIPAAMPATGYLARALLAGHPASTLSVRSLTSREIERGLVAFDLDAGLTYLDHEPPADMLAAPLYAERYIFLARAGGDFDGRTSIGWAEAAGSDLCLLHPGMQNRRILDTRLAERGLAIRPRATADSYVALLAMVQAGGFATIMPDSYLALLPGMSWARILPFDDPAPASRIGVIVPNRHPIGPLAAAALAVARAVALPDGFRI</sequence>
<dbReference type="SUPFAM" id="SSF46785">
    <property type="entry name" value="Winged helix' DNA-binding domain"/>
    <property type="match status" value="1"/>
</dbReference>
<dbReference type="Pfam" id="PF00126">
    <property type="entry name" value="HTH_1"/>
    <property type="match status" value="1"/>
</dbReference>
<name>A0A1T5G6F6_9SPHN</name>
<comment type="similarity">
    <text evidence="1">Belongs to the LysR transcriptional regulatory family.</text>
</comment>
<dbReference type="PANTHER" id="PTHR30419">
    <property type="entry name" value="HTH-TYPE TRANSCRIPTIONAL REGULATOR YBHD"/>
    <property type="match status" value="1"/>
</dbReference>
<dbReference type="SUPFAM" id="SSF53850">
    <property type="entry name" value="Periplasmic binding protein-like II"/>
    <property type="match status" value="1"/>
</dbReference>
<keyword evidence="2" id="KW-0805">Transcription regulation</keyword>
<proteinExistence type="inferred from homology"/>
<feature type="domain" description="HTH lysR-type" evidence="5">
    <location>
        <begin position="1"/>
        <end position="58"/>
    </location>
</feature>
<gene>
    <name evidence="6" type="ORF">SAMN06295920_11249</name>
</gene>
<protein>
    <submittedName>
        <fullName evidence="6">DNA-binding transcriptional regulator, LysR family</fullName>
    </submittedName>
</protein>
<dbReference type="PROSITE" id="PS50931">
    <property type="entry name" value="HTH_LYSR"/>
    <property type="match status" value="1"/>
</dbReference>
<evidence type="ECO:0000259" key="5">
    <source>
        <dbReference type="PROSITE" id="PS50931"/>
    </source>
</evidence>
<dbReference type="GO" id="GO:0003700">
    <property type="term" value="F:DNA-binding transcription factor activity"/>
    <property type="evidence" value="ECO:0007669"/>
    <property type="project" value="InterPro"/>
</dbReference>
<reference evidence="7" key="1">
    <citation type="submission" date="2017-02" db="EMBL/GenBank/DDBJ databases">
        <authorList>
            <person name="Varghese N."/>
            <person name="Submissions S."/>
        </authorList>
    </citation>
    <scope>NUCLEOTIDE SEQUENCE [LARGE SCALE GENOMIC DNA]</scope>
    <source>
        <strain evidence="7">UM2</strain>
    </source>
</reference>
<dbReference type="FunFam" id="1.10.10.10:FF:000001">
    <property type="entry name" value="LysR family transcriptional regulator"/>
    <property type="match status" value="1"/>
</dbReference>
<dbReference type="Pfam" id="PF03466">
    <property type="entry name" value="LysR_substrate"/>
    <property type="match status" value="1"/>
</dbReference>
<dbReference type="PRINTS" id="PR00039">
    <property type="entry name" value="HTHLYSR"/>
</dbReference>
<evidence type="ECO:0000256" key="4">
    <source>
        <dbReference type="ARBA" id="ARBA00023163"/>
    </source>
</evidence>
<evidence type="ECO:0000256" key="2">
    <source>
        <dbReference type="ARBA" id="ARBA00023015"/>
    </source>
</evidence>
<dbReference type="Proteomes" id="UP000189818">
    <property type="component" value="Unassembled WGS sequence"/>
</dbReference>
<dbReference type="InterPro" id="IPR000847">
    <property type="entry name" value="LysR_HTH_N"/>
</dbReference>
<dbReference type="EMBL" id="FUYM01000012">
    <property type="protein sequence ID" value="SKC03904.1"/>
    <property type="molecule type" value="Genomic_DNA"/>
</dbReference>
<dbReference type="GO" id="GO:0003677">
    <property type="term" value="F:DNA binding"/>
    <property type="evidence" value="ECO:0007669"/>
    <property type="project" value="UniProtKB-KW"/>
</dbReference>
<dbReference type="PANTHER" id="PTHR30419:SF31">
    <property type="entry name" value="BLR3139 PROTEIN"/>
    <property type="match status" value="1"/>
</dbReference>
<evidence type="ECO:0000256" key="3">
    <source>
        <dbReference type="ARBA" id="ARBA00023125"/>
    </source>
</evidence>
<dbReference type="InterPro" id="IPR036388">
    <property type="entry name" value="WH-like_DNA-bd_sf"/>
</dbReference>
<dbReference type="GO" id="GO:0005829">
    <property type="term" value="C:cytosol"/>
    <property type="evidence" value="ECO:0007669"/>
    <property type="project" value="TreeGrafter"/>
</dbReference>
<evidence type="ECO:0000256" key="1">
    <source>
        <dbReference type="ARBA" id="ARBA00009437"/>
    </source>
</evidence>
<dbReference type="InterPro" id="IPR036390">
    <property type="entry name" value="WH_DNA-bd_sf"/>
</dbReference>
<dbReference type="OrthoDB" id="9775392at2"/>
<organism evidence="6 7">
    <name type="scientific">Rhizorhabdus histidinilytica</name>
    <dbReference type="NCBI Taxonomy" id="439228"/>
    <lineage>
        <taxon>Bacteria</taxon>
        <taxon>Pseudomonadati</taxon>
        <taxon>Pseudomonadota</taxon>
        <taxon>Alphaproteobacteria</taxon>
        <taxon>Sphingomonadales</taxon>
        <taxon>Sphingomonadaceae</taxon>
        <taxon>Rhizorhabdus</taxon>
    </lineage>
</organism>